<evidence type="ECO:0000313" key="1">
    <source>
        <dbReference type="EMBL" id="MFC6592773.1"/>
    </source>
</evidence>
<dbReference type="PANTHER" id="PTHR11105">
    <property type="entry name" value="CITRATE LYASE SUBUNIT BETA-RELATED"/>
    <property type="match status" value="1"/>
</dbReference>
<protein>
    <submittedName>
        <fullName evidence="1">HpcH/HpaI aldolase/citrate lyase family protein</fullName>
    </submittedName>
</protein>
<organism evidence="1 2">
    <name type="scientific">Deinococcus lacus</name>
    <dbReference type="NCBI Taxonomy" id="392561"/>
    <lineage>
        <taxon>Bacteria</taxon>
        <taxon>Thermotogati</taxon>
        <taxon>Deinococcota</taxon>
        <taxon>Deinococci</taxon>
        <taxon>Deinococcales</taxon>
        <taxon>Deinococcaceae</taxon>
        <taxon>Deinococcus</taxon>
    </lineage>
</organism>
<dbReference type="SUPFAM" id="SSF51621">
    <property type="entry name" value="Phosphoenolpyruvate/pyruvate domain"/>
    <property type="match status" value="1"/>
</dbReference>
<dbReference type="Gene3D" id="3.20.20.60">
    <property type="entry name" value="Phosphoenolpyruvate-binding domains"/>
    <property type="match status" value="1"/>
</dbReference>
<sequence length="140" mass="15666">MNALGLRRTPGRTLYEGPLERVITTLVSTFKPYGFTLSSPVYEVFSDPATLHRELQKDLEYGLSGKTIIHPAQLSVVLEAYQVSEDDLREAQAILDPAAPAVFQMNGRMCEPATHSRWAEDIISRANWYGVRQAMNLNLA</sequence>
<dbReference type="PANTHER" id="PTHR11105:SF0">
    <property type="entry name" value="CITRAMALYL-COA LYASE, MITOCHONDRIAL"/>
    <property type="match status" value="1"/>
</dbReference>
<keyword evidence="2" id="KW-1185">Reference proteome</keyword>
<dbReference type="Proteomes" id="UP001596297">
    <property type="component" value="Unassembled WGS sequence"/>
</dbReference>
<accession>A0ABW1YFJ4</accession>
<dbReference type="RefSeq" id="WP_380083895.1">
    <property type="nucleotide sequence ID" value="NZ_JBHSWD010000002.1"/>
</dbReference>
<dbReference type="InterPro" id="IPR040186">
    <property type="entry name" value="Citramalyl-CoA_lyase"/>
</dbReference>
<dbReference type="EMBL" id="JBHSWD010000002">
    <property type="protein sequence ID" value="MFC6592773.1"/>
    <property type="molecule type" value="Genomic_DNA"/>
</dbReference>
<evidence type="ECO:0000313" key="2">
    <source>
        <dbReference type="Proteomes" id="UP001596297"/>
    </source>
</evidence>
<dbReference type="InterPro" id="IPR015813">
    <property type="entry name" value="Pyrv/PenolPyrv_kinase-like_dom"/>
</dbReference>
<comment type="caution">
    <text evidence="1">The sequence shown here is derived from an EMBL/GenBank/DDBJ whole genome shotgun (WGS) entry which is preliminary data.</text>
</comment>
<keyword evidence="1" id="KW-0456">Lyase</keyword>
<name>A0ABW1YFJ4_9DEIO</name>
<dbReference type="InterPro" id="IPR040442">
    <property type="entry name" value="Pyrv_kinase-like_dom_sf"/>
</dbReference>
<gene>
    <name evidence="1" type="ORF">ACFP81_12715</name>
</gene>
<dbReference type="InterPro" id="IPR039480">
    <property type="entry name" value="C-C_Bond_Lyase-like"/>
</dbReference>
<dbReference type="GO" id="GO:0016829">
    <property type="term" value="F:lyase activity"/>
    <property type="evidence" value="ECO:0007669"/>
    <property type="project" value="UniProtKB-KW"/>
</dbReference>
<proteinExistence type="predicted"/>
<dbReference type="Pfam" id="PF15617">
    <property type="entry name" value="C-C_Bond_Lyase"/>
    <property type="match status" value="1"/>
</dbReference>
<reference evidence="2" key="1">
    <citation type="journal article" date="2019" name="Int. J. Syst. Evol. Microbiol.">
        <title>The Global Catalogue of Microorganisms (GCM) 10K type strain sequencing project: providing services to taxonomists for standard genome sequencing and annotation.</title>
        <authorList>
            <consortium name="The Broad Institute Genomics Platform"/>
            <consortium name="The Broad Institute Genome Sequencing Center for Infectious Disease"/>
            <person name="Wu L."/>
            <person name="Ma J."/>
        </authorList>
    </citation>
    <scope>NUCLEOTIDE SEQUENCE [LARGE SCALE GENOMIC DNA]</scope>
    <source>
        <strain evidence="2">CGMCC 1.15772</strain>
    </source>
</reference>